<keyword evidence="3" id="KW-1185">Reference proteome</keyword>
<evidence type="ECO:0000313" key="2">
    <source>
        <dbReference type="EMBL" id="CCX06956.1"/>
    </source>
</evidence>
<feature type="region of interest" description="Disordered" evidence="1">
    <location>
        <begin position="1"/>
        <end position="25"/>
    </location>
</feature>
<proteinExistence type="predicted"/>
<protein>
    <submittedName>
        <fullName evidence="2">Uncharacterized protein</fullName>
    </submittedName>
</protein>
<dbReference type="EMBL" id="HF935328">
    <property type="protein sequence ID" value="CCX06956.1"/>
    <property type="molecule type" value="Genomic_DNA"/>
</dbReference>
<dbReference type="Proteomes" id="UP000018144">
    <property type="component" value="Unassembled WGS sequence"/>
</dbReference>
<reference evidence="2 3" key="1">
    <citation type="journal article" date="2013" name="PLoS Genet.">
        <title>The genome and development-dependent transcriptomes of Pyronema confluens: a window into fungal evolution.</title>
        <authorList>
            <person name="Traeger S."/>
            <person name="Altegoer F."/>
            <person name="Freitag M."/>
            <person name="Gabaldon T."/>
            <person name="Kempken F."/>
            <person name="Kumar A."/>
            <person name="Marcet-Houben M."/>
            <person name="Poggeler S."/>
            <person name="Stajich J.E."/>
            <person name="Nowrousian M."/>
        </authorList>
    </citation>
    <scope>NUCLEOTIDE SEQUENCE [LARGE SCALE GENOMIC DNA]</scope>
    <source>
        <strain evidence="3">CBS 100304</strain>
        <tissue evidence="2">Vegetative mycelium</tissue>
    </source>
</reference>
<sequence>MRLSREGSCKGNHGPGYSHSMRSWG</sequence>
<organism evidence="2 3">
    <name type="scientific">Pyronema omphalodes (strain CBS 100304)</name>
    <name type="common">Pyronema confluens</name>
    <dbReference type="NCBI Taxonomy" id="1076935"/>
    <lineage>
        <taxon>Eukaryota</taxon>
        <taxon>Fungi</taxon>
        <taxon>Dikarya</taxon>
        <taxon>Ascomycota</taxon>
        <taxon>Pezizomycotina</taxon>
        <taxon>Pezizomycetes</taxon>
        <taxon>Pezizales</taxon>
        <taxon>Pyronemataceae</taxon>
        <taxon>Pyronema</taxon>
    </lineage>
</organism>
<accession>U4KYA5</accession>
<name>U4KYA5_PYROM</name>
<gene>
    <name evidence="2" type="ORF">PCON_06543</name>
</gene>
<evidence type="ECO:0000256" key="1">
    <source>
        <dbReference type="SAM" id="MobiDB-lite"/>
    </source>
</evidence>
<evidence type="ECO:0000313" key="3">
    <source>
        <dbReference type="Proteomes" id="UP000018144"/>
    </source>
</evidence>
<dbReference type="AlphaFoldDB" id="U4KYA5"/>